<name>A0A329KWS8_9MYCO</name>
<proteinExistence type="predicted"/>
<gene>
    <name evidence="1" type="ORF">DQP58_02525</name>
</gene>
<dbReference type="EMBL" id="QMEU01000004">
    <property type="protein sequence ID" value="RAU99605.1"/>
    <property type="molecule type" value="Genomic_DNA"/>
</dbReference>
<dbReference type="Gene3D" id="3.30.420.40">
    <property type="match status" value="1"/>
</dbReference>
<organism evidence="1 2">
    <name type="scientific">Mycobacterium colombiense</name>
    <dbReference type="NCBI Taxonomy" id="339268"/>
    <lineage>
        <taxon>Bacteria</taxon>
        <taxon>Bacillati</taxon>
        <taxon>Actinomycetota</taxon>
        <taxon>Actinomycetes</taxon>
        <taxon>Mycobacteriales</taxon>
        <taxon>Mycobacteriaceae</taxon>
        <taxon>Mycobacterium</taxon>
        <taxon>Mycobacterium avium complex (MAC)</taxon>
    </lineage>
</organism>
<protein>
    <submittedName>
        <fullName evidence="1">ATPase</fullName>
    </submittedName>
</protein>
<dbReference type="Proteomes" id="UP000250347">
    <property type="component" value="Unassembled WGS sequence"/>
</dbReference>
<reference evidence="1 2" key="1">
    <citation type="submission" date="2018-06" db="EMBL/GenBank/DDBJ databases">
        <title>NTM in soil in Japan.</title>
        <authorList>
            <person name="Ohya K."/>
        </authorList>
    </citation>
    <scope>NUCLEOTIDE SEQUENCE [LARGE SCALE GENOMIC DNA]</scope>
    <source>
        <strain evidence="1 2">GF76</strain>
    </source>
</reference>
<feature type="non-terminal residue" evidence="1">
    <location>
        <position position="64"/>
    </location>
</feature>
<comment type="caution">
    <text evidence="1">The sequence shown here is derived from an EMBL/GenBank/DDBJ whole genome shotgun (WGS) entry which is preliminary data.</text>
</comment>
<evidence type="ECO:0000313" key="1">
    <source>
        <dbReference type="EMBL" id="RAU99605.1"/>
    </source>
</evidence>
<evidence type="ECO:0000313" key="2">
    <source>
        <dbReference type="Proteomes" id="UP000250347"/>
    </source>
</evidence>
<sequence>MIAGAAGALVAPEAARALGDALLASLQTQRVTVTSDAVIAHAGALNGQAGVVLILGTGVVALAI</sequence>
<accession>A0A329KWS8</accession>
<dbReference type="AlphaFoldDB" id="A0A329KWS8"/>